<dbReference type="AlphaFoldDB" id="A0A377GE43"/>
<keyword evidence="1" id="KW-0175">Coiled coil</keyword>
<dbReference type="InterPro" id="IPR051082">
    <property type="entry name" value="Pentapeptide-BTB/POZ_domain"/>
</dbReference>
<evidence type="ECO:0000313" key="4">
    <source>
        <dbReference type="Proteomes" id="UP000254554"/>
    </source>
</evidence>
<feature type="coiled-coil region" evidence="1">
    <location>
        <begin position="112"/>
        <end position="165"/>
    </location>
</feature>
<keyword evidence="4" id="KW-1185">Reference proteome</keyword>
<proteinExistence type="predicted"/>
<dbReference type="EMBL" id="UGGT01000001">
    <property type="protein sequence ID" value="STO22839.1"/>
    <property type="molecule type" value="Genomic_DNA"/>
</dbReference>
<protein>
    <submittedName>
        <fullName evidence="3">Type III effector pipB2</fullName>
    </submittedName>
</protein>
<gene>
    <name evidence="3" type="primary">pipB2</name>
    <name evidence="3" type="ORF">NCTC11370_02941</name>
</gene>
<evidence type="ECO:0000313" key="3">
    <source>
        <dbReference type="EMBL" id="STO22839.1"/>
    </source>
</evidence>
<dbReference type="PANTHER" id="PTHR14136">
    <property type="entry name" value="BTB_POZ DOMAIN-CONTAINING PROTEIN KCTD9"/>
    <property type="match status" value="1"/>
</dbReference>
<dbReference type="Pfam" id="PF00805">
    <property type="entry name" value="Pentapeptide"/>
    <property type="match status" value="2"/>
</dbReference>
<dbReference type="Gene3D" id="2.160.20.80">
    <property type="entry name" value="E3 ubiquitin-protein ligase SopA"/>
    <property type="match status" value="1"/>
</dbReference>
<dbReference type="InterPro" id="IPR001810">
    <property type="entry name" value="F-box_dom"/>
</dbReference>
<dbReference type="PANTHER" id="PTHR14136:SF17">
    <property type="entry name" value="BTB_POZ DOMAIN-CONTAINING PROTEIN KCTD9"/>
    <property type="match status" value="1"/>
</dbReference>
<dbReference type="GeneID" id="93293829"/>
<organism evidence="3 4">
    <name type="scientific">Fluoribacter dumoffii</name>
    <dbReference type="NCBI Taxonomy" id="463"/>
    <lineage>
        <taxon>Bacteria</taxon>
        <taxon>Pseudomonadati</taxon>
        <taxon>Pseudomonadota</taxon>
        <taxon>Gammaproteobacteria</taxon>
        <taxon>Legionellales</taxon>
        <taxon>Legionellaceae</taxon>
        <taxon>Fluoribacter</taxon>
    </lineage>
</organism>
<evidence type="ECO:0000259" key="2">
    <source>
        <dbReference type="PROSITE" id="PS50181"/>
    </source>
</evidence>
<reference evidence="3 4" key="1">
    <citation type="submission" date="2018-06" db="EMBL/GenBank/DDBJ databases">
        <authorList>
            <consortium name="Pathogen Informatics"/>
            <person name="Doyle S."/>
        </authorList>
    </citation>
    <scope>NUCLEOTIDE SEQUENCE [LARGE SCALE GENOMIC DNA]</scope>
    <source>
        <strain evidence="3 4">NCTC11370</strain>
    </source>
</reference>
<evidence type="ECO:0000256" key="1">
    <source>
        <dbReference type="SAM" id="Coils"/>
    </source>
</evidence>
<dbReference type="STRING" id="1094715.GCA_000236165_02926"/>
<dbReference type="RefSeq" id="WP_010654960.1">
    <property type="nucleotide sequence ID" value="NZ_JAPHOO010000002.1"/>
</dbReference>
<sequence length="891" mass="102448">MIKLNLLHLASYYPHLSKSSIKAVIWQAHLFMQQVEELAKFLHFYDLHDEAHIKDFERFSFAMIHVVLSLKKRIDALYKEAENGVLIHVISLQNELDHTLLQEHFAAFFLKCAELQKNIKNLFDKRLEYTAKNLSAENSCDQNLENELRGSINTLRSQLNDLKQSTHALTVCMQRSCLSGNQDAVSSVEPTNRDHLFFSMPEEIKVSILAHLNVEDLLTVQIASKKLLTTAATAFAVHFKKKPAQVLAHLNQLTPEKAYAFVEGYRRTSEYKALTCLVEQKLPMSNLEIACYMLTRHHNQFPDLEQLKITCNDPHIDLNTRDHLLVLMKNVPTIDGYRLFYSPAYIEQNNKLFVLFQQNYPKRYINLLPSIDLEKIELIGADLSYAPLSHTHIRNTDMSAMNLFHANLSYADLRYSTLKQTNLQQANLAWANLNGARFIGTLIDGANFTGANLGNAQFINVDMRTIDLSQVHVEWCYLSNVRLVPNSALEDTDKLDAFFCSFEKTLMTHPLGSQMKLRWHMLKDLKQLLMRFSLSPENKMIYFKLILTHYPLETFSRFLFIKMKHPLKKLFEKKGLIQVDDTQEKIGFPLQEEVISILDKLQDRLDHADDASEIYLSDLADKFNQCFTRVPGLTNVNQICHLSSHYFFLLQLFYYYKPLSYKNSVKPYLVNCSANTLKAPQPPQKYASQIFDGELFDIKRLQKINPEELYSYLYGEEDFVTKEEKTGLNRVKLGGLLISYTPGWIGTYTSTVEIIDFQNKKLEFGFSIDGKDNFLKPELSYPLNMLNYDVLTHYGSGLDPDKIADIRAALELRKNLVNYILATQQGPLPEMIPLTRIVPLTKKDDTQAVVNRSNHLTEAPLPGNSPHGLFYRKTDCDFSLTVAEKISCLLT</sequence>
<dbReference type="InterPro" id="IPR001646">
    <property type="entry name" value="5peptide_repeat"/>
</dbReference>
<name>A0A377GE43_9GAMM</name>
<dbReference type="PROSITE" id="PS50181">
    <property type="entry name" value="FBOX"/>
    <property type="match status" value="1"/>
</dbReference>
<dbReference type="Proteomes" id="UP000254554">
    <property type="component" value="Unassembled WGS sequence"/>
</dbReference>
<accession>A0A377GE43</accession>
<feature type="domain" description="F-box" evidence="2">
    <location>
        <begin position="194"/>
        <end position="242"/>
    </location>
</feature>
<dbReference type="SUPFAM" id="SSF141571">
    <property type="entry name" value="Pentapeptide repeat-like"/>
    <property type="match status" value="1"/>
</dbReference>
<dbReference type="OrthoDB" id="5630356at2"/>